<protein>
    <recommendedName>
        <fullName evidence="11">Branched-chain amino acid ABC transporter permease</fullName>
    </recommendedName>
</protein>
<accession>A0A382Z5A2</accession>
<feature type="transmembrane region" description="Helical" evidence="9">
    <location>
        <begin position="158"/>
        <end position="179"/>
    </location>
</feature>
<name>A0A382Z5A2_9ZZZZ</name>
<feature type="transmembrane region" description="Helical" evidence="9">
    <location>
        <begin position="41"/>
        <end position="72"/>
    </location>
</feature>
<evidence type="ECO:0008006" key="11">
    <source>
        <dbReference type="Google" id="ProtNLM"/>
    </source>
</evidence>
<proteinExistence type="inferred from homology"/>
<dbReference type="InterPro" id="IPR052157">
    <property type="entry name" value="BCAA_transport_permease"/>
</dbReference>
<reference evidence="10" key="1">
    <citation type="submission" date="2018-05" db="EMBL/GenBank/DDBJ databases">
        <authorList>
            <person name="Lanie J.A."/>
            <person name="Ng W.-L."/>
            <person name="Kazmierczak K.M."/>
            <person name="Andrzejewski T.M."/>
            <person name="Davidsen T.M."/>
            <person name="Wayne K.J."/>
            <person name="Tettelin H."/>
            <person name="Glass J.I."/>
            <person name="Rusch D."/>
            <person name="Podicherti R."/>
            <person name="Tsui H.-C.T."/>
            <person name="Winkler M.E."/>
        </authorList>
    </citation>
    <scope>NUCLEOTIDE SEQUENCE</scope>
</reference>
<evidence type="ECO:0000256" key="4">
    <source>
        <dbReference type="ARBA" id="ARBA00022692"/>
    </source>
</evidence>
<feature type="transmembrane region" description="Helical" evidence="9">
    <location>
        <begin position="119"/>
        <end position="138"/>
    </location>
</feature>
<comment type="subcellular location">
    <subcellularLocation>
        <location evidence="1">Cell membrane</location>
        <topology evidence="1">Multi-pass membrane protein</topology>
    </subcellularLocation>
</comment>
<sequence length="180" mass="19875">MEIFLDFIREQLGSPGLAILLSNPNFAFIQLLNSISMGMNYFIIAAGLSLIFGVLKVINFAHGAFYMFGAYIAYSVTELLGLGFFWAVIGAALGLVVIAFVIERCLFRFIYDKEHLMQLLLTFALVLILGDLAKVIWGTDQYSVAYPTGLSGATDLGISFYPTYRLMLCVLGPAIFIGLW</sequence>
<dbReference type="Pfam" id="PF02653">
    <property type="entry name" value="BPD_transp_2"/>
    <property type="match status" value="1"/>
</dbReference>
<gene>
    <name evidence="10" type="ORF">METZ01_LOCUS443334</name>
</gene>
<dbReference type="PANTHER" id="PTHR11795:SF442">
    <property type="entry name" value="ABC TRANSPORTER ATP-BINDING PROTEIN"/>
    <property type="match status" value="1"/>
</dbReference>
<keyword evidence="6 9" id="KW-1133">Transmembrane helix</keyword>
<evidence type="ECO:0000313" key="10">
    <source>
        <dbReference type="EMBL" id="SVD90480.1"/>
    </source>
</evidence>
<evidence type="ECO:0000256" key="7">
    <source>
        <dbReference type="ARBA" id="ARBA00023136"/>
    </source>
</evidence>
<dbReference type="PANTHER" id="PTHR11795">
    <property type="entry name" value="BRANCHED-CHAIN AMINO ACID TRANSPORT SYSTEM PERMEASE PROTEIN LIVH"/>
    <property type="match status" value="1"/>
</dbReference>
<evidence type="ECO:0000256" key="3">
    <source>
        <dbReference type="ARBA" id="ARBA00022475"/>
    </source>
</evidence>
<evidence type="ECO:0000256" key="5">
    <source>
        <dbReference type="ARBA" id="ARBA00022970"/>
    </source>
</evidence>
<dbReference type="GO" id="GO:0005886">
    <property type="term" value="C:plasma membrane"/>
    <property type="evidence" value="ECO:0007669"/>
    <property type="project" value="UniProtKB-SubCell"/>
</dbReference>
<feature type="non-terminal residue" evidence="10">
    <location>
        <position position="180"/>
    </location>
</feature>
<keyword evidence="7 9" id="KW-0472">Membrane</keyword>
<evidence type="ECO:0000256" key="9">
    <source>
        <dbReference type="SAM" id="Phobius"/>
    </source>
</evidence>
<keyword evidence="5" id="KW-0029">Amino-acid transport</keyword>
<keyword evidence="4 9" id="KW-0812">Transmembrane</keyword>
<dbReference type="InterPro" id="IPR001851">
    <property type="entry name" value="ABC_transp_permease"/>
</dbReference>
<keyword evidence="3" id="KW-1003">Cell membrane</keyword>
<dbReference type="GO" id="GO:0006865">
    <property type="term" value="P:amino acid transport"/>
    <property type="evidence" value="ECO:0007669"/>
    <property type="project" value="UniProtKB-KW"/>
</dbReference>
<evidence type="ECO:0000256" key="8">
    <source>
        <dbReference type="ARBA" id="ARBA00037998"/>
    </source>
</evidence>
<organism evidence="10">
    <name type="scientific">marine metagenome</name>
    <dbReference type="NCBI Taxonomy" id="408172"/>
    <lineage>
        <taxon>unclassified sequences</taxon>
        <taxon>metagenomes</taxon>
        <taxon>ecological metagenomes</taxon>
    </lineage>
</organism>
<evidence type="ECO:0000256" key="2">
    <source>
        <dbReference type="ARBA" id="ARBA00022448"/>
    </source>
</evidence>
<evidence type="ECO:0000256" key="6">
    <source>
        <dbReference type="ARBA" id="ARBA00022989"/>
    </source>
</evidence>
<dbReference type="EMBL" id="UINC01181006">
    <property type="protein sequence ID" value="SVD90480.1"/>
    <property type="molecule type" value="Genomic_DNA"/>
</dbReference>
<dbReference type="AlphaFoldDB" id="A0A382Z5A2"/>
<comment type="similarity">
    <text evidence="8">Belongs to the binding-protein-dependent transport system permease family. LivHM subfamily.</text>
</comment>
<feature type="transmembrane region" description="Helical" evidence="9">
    <location>
        <begin position="84"/>
        <end position="107"/>
    </location>
</feature>
<keyword evidence="2" id="KW-0813">Transport</keyword>
<dbReference type="GO" id="GO:0022857">
    <property type="term" value="F:transmembrane transporter activity"/>
    <property type="evidence" value="ECO:0007669"/>
    <property type="project" value="InterPro"/>
</dbReference>
<dbReference type="CDD" id="cd06582">
    <property type="entry name" value="TM_PBP1_LivH_like"/>
    <property type="match status" value="1"/>
</dbReference>
<evidence type="ECO:0000256" key="1">
    <source>
        <dbReference type="ARBA" id="ARBA00004651"/>
    </source>
</evidence>